<evidence type="ECO:0000259" key="1">
    <source>
        <dbReference type="Pfam" id="PF01979"/>
    </source>
</evidence>
<keyword evidence="3" id="KW-1185">Reference proteome</keyword>
<dbReference type="PANTHER" id="PTHR43135:SF3">
    <property type="entry name" value="ALPHA-D-RIBOSE 1-METHYLPHOSPHONATE 5-TRIPHOSPHATE DIPHOSPHATASE"/>
    <property type="match status" value="1"/>
</dbReference>
<sequence>MPCSRVGATRRAAEALGLGEVTGRVAPGFRADLVLVGGDPLKDLDASQRVRTVVSAGHRHERE</sequence>
<comment type="caution">
    <text evidence="2">The sequence shown here is derived from an EMBL/GenBank/DDBJ whole genome shotgun (WGS) entry which is preliminary data.</text>
</comment>
<dbReference type="SUPFAM" id="SSF51338">
    <property type="entry name" value="Composite domain of metallo-dependent hydrolases"/>
    <property type="match status" value="1"/>
</dbReference>
<evidence type="ECO:0000313" key="2">
    <source>
        <dbReference type="EMBL" id="GAA1707777.1"/>
    </source>
</evidence>
<dbReference type="RefSeq" id="WP_211122411.1">
    <property type="nucleotide sequence ID" value="NZ_BAAALR010000063.1"/>
</dbReference>
<feature type="domain" description="Amidohydrolase-related" evidence="1">
    <location>
        <begin position="8"/>
        <end position="57"/>
    </location>
</feature>
<reference evidence="2 3" key="1">
    <citation type="journal article" date="2019" name="Int. J. Syst. Evol. Microbiol.">
        <title>The Global Catalogue of Microorganisms (GCM) 10K type strain sequencing project: providing services to taxonomists for standard genome sequencing and annotation.</title>
        <authorList>
            <consortium name="The Broad Institute Genomics Platform"/>
            <consortium name="The Broad Institute Genome Sequencing Center for Infectious Disease"/>
            <person name="Wu L."/>
            <person name="Ma J."/>
        </authorList>
    </citation>
    <scope>NUCLEOTIDE SEQUENCE [LARGE SCALE GENOMIC DNA]</scope>
    <source>
        <strain evidence="2 3">JCM 13244</strain>
    </source>
</reference>
<organism evidence="2 3">
    <name type="scientific">Streptomyces yatensis</name>
    <dbReference type="NCBI Taxonomy" id="155177"/>
    <lineage>
        <taxon>Bacteria</taxon>
        <taxon>Bacillati</taxon>
        <taxon>Actinomycetota</taxon>
        <taxon>Actinomycetes</taxon>
        <taxon>Kitasatosporales</taxon>
        <taxon>Streptomycetaceae</taxon>
        <taxon>Streptomyces</taxon>
        <taxon>Streptomyces violaceusniger group</taxon>
    </lineage>
</organism>
<dbReference type="EMBL" id="BAAALR010000063">
    <property type="protein sequence ID" value="GAA1707777.1"/>
    <property type="molecule type" value="Genomic_DNA"/>
</dbReference>
<dbReference type="Gene3D" id="3.30.110.90">
    <property type="entry name" value="Amidohydrolase"/>
    <property type="match status" value="1"/>
</dbReference>
<gene>
    <name evidence="2" type="ORF">GCM10009680_55700</name>
</gene>
<dbReference type="Pfam" id="PF01979">
    <property type="entry name" value="Amidohydro_1"/>
    <property type="match status" value="1"/>
</dbReference>
<dbReference type="InterPro" id="IPR011059">
    <property type="entry name" value="Metal-dep_hydrolase_composite"/>
</dbReference>
<protein>
    <recommendedName>
        <fullName evidence="1">Amidohydrolase-related domain-containing protein</fullName>
    </recommendedName>
</protein>
<dbReference type="PANTHER" id="PTHR43135">
    <property type="entry name" value="ALPHA-D-RIBOSE 1-METHYLPHOSPHONATE 5-TRIPHOSPHATE DIPHOSPHATASE"/>
    <property type="match status" value="1"/>
</dbReference>
<dbReference type="Gene3D" id="2.30.40.10">
    <property type="entry name" value="Urease, subunit C, domain 1"/>
    <property type="match status" value="1"/>
</dbReference>
<dbReference type="Proteomes" id="UP001499947">
    <property type="component" value="Unassembled WGS sequence"/>
</dbReference>
<evidence type="ECO:0000313" key="3">
    <source>
        <dbReference type="Proteomes" id="UP001499947"/>
    </source>
</evidence>
<accession>A0ABN2IM36</accession>
<name>A0ABN2IM36_9ACTN</name>
<proteinExistence type="predicted"/>
<dbReference type="InterPro" id="IPR006680">
    <property type="entry name" value="Amidohydro-rel"/>
</dbReference>
<dbReference type="InterPro" id="IPR051781">
    <property type="entry name" value="Metallo-dep_Hydrolase"/>
</dbReference>